<dbReference type="STRING" id="70667.A0A183SHN3"/>
<dbReference type="PANTHER" id="PTHR23349">
    <property type="entry name" value="BASIC HELIX-LOOP-HELIX TRANSCRIPTION FACTOR, TWIST"/>
    <property type="match status" value="1"/>
</dbReference>
<keyword evidence="3" id="KW-0238">DNA-binding</keyword>
<keyword evidence="5" id="KW-0539">Nucleus</keyword>
<dbReference type="WBParaSite" id="SSLN_0000384801-mRNA-1">
    <property type="protein sequence ID" value="SSLN_0000384801-mRNA-1"/>
    <property type="gene ID" value="SSLN_0000384801"/>
</dbReference>
<dbReference type="GO" id="GO:0046983">
    <property type="term" value="F:protein dimerization activity"/>
    <property type="evidence" value="ECO:0007669"/>
    <property type="project" value="InterPro"/>
</dbReference>
<dbReference type="GO" id="GO:0005634">
    <property type="term" value="C:nucleus"/>
    <property type="evidence" value="ECO:0007669"/>
    <property type="project" value="UniProtKB-SubCell"/>
</dbReference>
<dbReference type="InterPro" id="IPR050283">
    <property type="entry name" value="E-box_TF_Regulators"/>
</dbReference>
<dbReference type="AlphaFoldDB" id="A0A183SHN3"/>
<dbReference type="InterPro" id="IPR011598">
    <property type="entry name" value="bHLH_dom"/>
</dbReference>
<dbReference type="Proteomes" id="UP000275846">
    <property type="component" value="Unassembled WGS sequence"/>
</dbReference>
<dbReference type="Gene3D" id="4.10.280.10">
    <property type="entry name" value="Helix-loop-helix DNA-binding domain"/>
    <property type="match status" value="1"/>
</dbReference>
<keyword evidence="4" id="KW-0804">Transcription</keyword>
<keyword evidence="2" id="KW-0805">Transcription regulation</keyword>
<dbReference type="OrthoDB" id="6233288at2759"/>
<evidence type="ECO:0000256" key="4">
    <source>
        <dbReference type="ARBA" id="ARBA00023163"/>
    </source>
</evidence>
<evidence type="ECO:0000313" key="8">
    <source>
        <dbReference type="EMBL" id="VDL90116.1"/>
    </source>
</evidence>
<evidence type="ECO:0000313" key="9">
    <source>
        <dbReference type="Proteomes" id="UP000275846"/>
    </source>
</evidence>
<dbReference type="SMART" id="SM00353">
    <property type="entry name" value="HLH"/>
    <property type="match status" value="1"/>
</dbReference>
<proteinExistence type="predicted"/>
<dbReference type="GO" id="GO:0000981">
    <property type="term" value="F:DNA-binding transcription factor activity, RNA polymerase II-specific"/>
    <property type="evidence" value="ECO:0007669"/>
    <property type="project" value="TreeGrafter"/>
</dbReference>
<evidence type="ECO:0000256" key="5">
    <source>
        <dbReference type="ARBA" id="ARBA00023242"/>
    </source>
</evidence>
<dbReference type="EMBL" id="UYSU01032635">
    <property type="protein sequence ID" value="VDL90116.1"/>
    <property type="molecule type" value="Genomic_DNA"/>
</dbReference>
<dbReference type="PANTHER" id="PTHR23349:SF72">
    <property type="entry name" value="HLH54F"/>
    <property type="match status" value="1"/>
</dbReference>
<protein>
    <submittedName>
        <fullName evidence="10">BHLH domain-containing protein</fullName>
    </submittedName>
</protein>
<sequence>MLTTSASCPTGRRRGRKPGLNSSLVQRNAANARERSRMRVLSSAFVELKGVLPWVPKDTKLSKLDTLKLAAGYIAYLKQVLDAPPSATKRGSGNNNDDGESLLGSFLRDSIVKASRPSWSESHRTSSTSSKVDLLATEPDFPNHKSQSCNYHSAEFGDLPMDTRSPDITTILSMTKSVSIVRMG</sequence>
<feature type="domain" description="BHLH" evidence="7">
    <location>
        <begin position="25"/>
        <end position="77"/>
    </location>
</feature>
<evidence type="ECO:0000256" key="6">
    <source>
        <dbReference type="SAM" id="MobiDB-lite"/>
    </source>
</evidence>
<dbReference type="Pfam" id="PF00010">
    <property type="entry name" value="HLH"/>
    <property type="match status" value="1"/>
</dbReference>
<evidence type="ECO:0000259" key="7">
    <source>
        <dbReference type="PROSITE" id="PS50888"/>
    </source>
</evidence>
<gene>
    <name evidence="8" type="ORF">SSLN_LOCUS3731</name>
</gene>
<dbReference type="InterPro" id="IPR036638">
    <property type="entry name" value="HLH_DNA-bd_sf"/>
</dbReference>
<comment type="subcellular location">
    <subcellularLocation>
        <location evidence="1">Nucleus</location>
    </subcellularLocation>
</comment>
<evidence type="ECO:0000256" key="2">
    <source>
        <dbReference type="ARBA" id="ARBA00023015"/>
    </source>
</evidence>
<reference evidence="10" key="1">
    <citation type="submission" date="2016-06" db="UniProtKB">
        <authorList>
            <consortium name="WormBaseParasite"/>
        </authorList>
    </citation>
    <scope>IDENTIFICATION</scope>
</reference>
<dbReference type="PROSITE" id="PS50888">
    <property type="entry name" value="BHLH"/>
    <property type="match status" value="1"/>
</dbReference>
<dbReference type="FunFam" id="4.10.280.10:FF:000010">
    <property type="entry name" value="Scleraxis bHLH transcription factor"/>
    <property type="match status" value="1"/>
</dbReference>
<accession>A0A183SHN3</accession>
<name>A0A183SHN3_SCHSO</name>
<organism evidence="10">
    <name type="scientific">Schistocephalus solidus</name>
    <name type="common">Tapeworm</name>
    <dbReference type="NCBI Taxonomy" id="70667"/>
    <lineage>
        <taxon>Eukaryota</taxon>
        <taxon>Metazoa</taxon>
        <taxon>Spiralia</taxon>
        <taxon>Lophotrochozoa</taxon>
        <taxon>Platyhelminthes</taxon>
        <taxon>Cestoda</taxon>
        <taxon>Eucestoda</taxon>
        <taxon>Diphyllobothriidea</taxon>
        <taxon>Diphyllobothriidae</taxon>
        <taxon>Schistocephalus</taxon>
    </lineage>
</organism>
<dbReference type="GO" id="GO:0000977">
    <property type="term" value="F:RNA polymerase II transcription regulatory region sequence-specific DNA binding"/>
    <property type="evidence" value="ECO:0007669"/>
    <property type="project" value="TreeGrafter"/>
</dbReference>
<feature type="region of interest" description="Disordered" evidence="6">
    <location>
        <begin position="1"/>
        <end position="22"/>
    </location>
</feature>
<dbReference type="SUPFAM" id="SSF47459">
    <property type="entry name" value="HLH, helix-loop-helix DNA-binding domain"/>
    <property type="match status" value="1"/>
</dbReference>
<dbReference type="GO" id="GO:0032502">
    <property type="term" value="P:developmental process"/>
    <property type="evidence" value="ECO:0007669"/>
    <property type="project" value="TreeGrafter"/>
</dbReference>
<evidence type="ECO:0000256" key="1">
    <source>
        <dbReference type="ARBA" id="ARBA00004123"/>
    </source>
</evidence>
<keyword evidence="9" id="KW-1185">Reference proteome</keyword>
<evidence type="ECO:0000256" key="3">
    <source>
        <dbReference type="ARBA" id="ARBA00023125"/>
    </source>
</evidence>
<reference evidence="8 9" key="2">
    <citation type="submission" date="2018-11" db="EMBL/GenBank/DDBJ databases">
        <authorList>
            <consortium name="Pathogen Informatics"/>
        </authorList>
    </citation>
    <scope>NUCLEOTIDE SEQUENCE [LARGE SCALE GENOMIC DNA]</scope>
    <source>
        <strain evidence="8 9">NST_G2</strain>
    </source>
</reference>
<evidence type="ECO:0000313" key="10">
    <source>
        <dbReference type="WBParaSite" id="SSLN_0000384801-mRNA-1"/>
    </source>
</evidence>